<dbReference type="SUPFAM" id="SSF56112">
    <property type="entry name" value="Protein kinase-like (PK-like)"/>
    <property type="match status" value="1"/>
</dbReference>
<dbReference type="WBParaSite" id="Hba_13851">
    <property type="protein sequence ID" value="Hba_13851"/>
    <property type="gene ID" value="Hba_13851"/>
</dbReference>
<dbReference type="Pfam" id="PF01633">
    <property type="entry name" value="Choline_kinase"/>
    <property type="match status" value="1"/>
</dbReference>
<dbReference type="InterPro" id="IPR011009">
    <property type="entry name" value="Kinase-like_dom_sf"/>
</dbReference>
<dbReference type="Gene3D" id="3.90.1200.10">
    <property type="match status" value="1"/>
</dbReference>
<dbReference type="AlphaFoldDB" id="A0A1I7X8M8"/>
<evidence type="ECO:0000313" key="1">
    <source>
        <dbReference type="Proteomes" id="UP000095283"/>
    </source>
</evidence>
<proteinExistence type="predicted"/>
<sequence>MLYIYIYIRVDIREGGMSNMLFLCRLAETHPPIRNEPDKSRPLACREISLVAMSSKIAKRLAKVHQLEVPIWKEPDYICDALQR</sequence>
<name>A0A1I7X8M8_HETBA</name>
<organism evidence="1 2">
    <name type="scientific">Heterorhabditis bacteriophora</name>
    <name type="common">Entomopathogenic nematode worm</name>
    <dbReference type="NCBI Taxonomy" id="37862"/>
    <lineage>
        <taxon>Eukaryota</taxon>
        <taxon>Metazoa</taxon>
        <taxon>Ecdysozoa</taxon>
        <taxon>Nematoda</taxon>
        <taxon>Chromadorea</taxon>
        <taxon>Rhabditida</taxon>
        <taxon>Rhabditina</taxon>
        <taxon>Rhabditomorpha</taxon>
        <taxon>Strongyloidea</taxon>
        <taxon>Heterorhabditidae</taxon>
        <taxon>Heterorhabditis</taxon>
    </lineage>
</organism>
<dbReference type="Proteomes" id="UP000095283">
    <property type="component" value="Unplaced"/>
</dbReference>
<keyword evidence="1" id="KW-1185">Reference proteome</keyword>
<evidence type="ECO:0000313" key="2">
    <source>
        <dbReference type="WBParaSite" id="Hba_13851"/>
    </source>
</evidence>
<protein>
    <submittedName>
        <fullName evidence="2">Protein kinase domain-containing protein</fullName>
    </submittedName>
</protein>
<accession>A0A1I7X8M8</accession>
<reference evidence="2" key="1">
    <citation type="submission" date="2016-11" db="UniProtKB">
        <authorList>
            <consortium name="WormBaseParasite"/>
        </authorList>
    </citation>
    <scope>IDENTIFICATION</scope>
</reference>